<reference evidence="1" key="1">
    <citation type="submission" date="2021-05" db="EMBL/GenBank/DDBJ databases">
        <authorList>
            <person name="Alioto T."/>
            <person name="Alioto T."/>
            <person name="Gomez Garrido J."/>
        </authorList>
    </citation>
    <scope>NUCLEOTIDE SEQUENCE</scope>
</reference>
<dbReference type="EMBL" id="HBUE01139385">
    <property type="protein sequence ID" value="CAG6500001.1"/>
    <property type="molecule type" value="Transcribed_RNA"/>
</dbReference>
<sequence length="99" mass="11877">MTNEQKTLFSAVITLKFSRIVFPSIRLPFAHTHHTKLGQFSSARKKRRKRIVHIHKLLQFPFQLNGERTNKHVHRRPSWVFPISVHKFTQICRTFFQRA</sequence>
<proteinExistence type="predicted"/>
<organism evidence="1">
    <name type="scientific">Culex pipiens</name>
    <name type="common">House mosquito</name>
    <dbReference type="NCBI Taxonomy" id="7175"/>
    <lineage>
        <taxon>Eukaryota</taxon>
        <taxon>Metazoa</taxon>
        <taxon>Ecdysozoa</taxon>
        <taxon>Arthropoda</taxon>
        <taxon>Hexapoda</taxon>
        <taxon>Insecta</taxon>
        <taxon>Pterygota</taxon>
        <taxon>Neoptera</taxon>
        <taxon>Endopterygota</taxon>
        <taxon>Diptera</taxon>
        <taxon>Nematocera</taxon>
        <taxon>Culicoidea</taxon>
        <taxon>Culicidae</taxon>
        <taxon>Culicinae</taxon>
        <taxon>Culicini</taxon>
        <taxon>Culex</taxon>
        <taxon>Culex</taxon>
    </lineage>
</organism>
<evidence type="ECO:0000313" key="1">
    <source>
        <dbReference type="EMBL" id="CAG6500001.1"/>
    </source>
</evidence>
<protein>
    <submittedName>
        <fullName evidence="1">(northern house mosquito) hypothetical protein</fullName>
    </submittedName>
</protein>
<name>A0A8D8CZP3_CULPI</name>
<dbReference type="AlphaFoldDB" id="A0A8D8CZP3"/>
<accession>A0A8D8CZP3</accession>